<dbReference type="GO" id="GO:0006099">
    <property type="term" value="P:tricarboxylic acid cycle"/>
    <property type="evidence" value="ECO:0007669"/>
    <property type="project" value="TreeGrafter"/>
</dbReference>
<proteinExistence type="inferred from homology"/>
<evidence type="ECO:0000256" key="1">
    <source>
        <dbReference type="ARBA" id="ARBA00008571"/>
    </source>
</evidence>
<evidence type="ECO:0000313" key="5">
    <source>
        <dbReference type="Proteomes" id="UP000216991"/>
    </source>
</evidence>
<reference evidence="4 5" key="1">
    <citation type="submission" date="2017-07" db="EMBL/GenBank/DDBJ databases">
        <title>Sandarakinorhabdus cyanobacteriorum sp. nov., a novel bacterium isolated from cyanobacterial aggregates in a eutrophic lake.</title>
        <authorList>
            <person name="Cai H."/>
        </authorList>
    </citation>
    <scope>NUCLEOTIDE SEQUENCE [LARGE SCALE GENOMIC DNA]</scope>
    <source>
        <strain evidence="4 5">TH057</strain>
    </source>
</reference>
<dbReference type="Gene3D" id="1.10.150.250">
    <property type="entry name" value="Flavinator of succinate dehydrogenase"/>
    <property type="match status" value="1"/>
</dbReference>
<evidence type="ECO:0000256" key="2">
    <source>
        <dbReference type="ARBA" id="ARBA00019418"/>
    </source>
</evidence>
<dbReference type="PANTHER" id="PTHR12469:SF2">
    <property type="entry name" value="SUCCINATE DEHYDROGENASE ASSEMBLY FACTOR 2, MITOCHONDRIAL"/>
    <property type="match status" value="1"/>
</dbReference>
<dbReference type="PANTHER" id="PTHR12469">
    <property type="entry name" value="PROTEIN EMI5 HOMOLOG, MITOCHONDRIAL"/>
    <property type="match status" value="1"/>
</dbReference>
<organism evidence="4 5">
    <name type="scientific">Sandarakinorhabdus cyanobacteriorum</name>
    <dbReference type="NCBI Taxonomy" id="1981098"/>
    <lineage>
        <taxon>Bacteria</taxon>
        <taxon>Pseudomonadati</taxon>
        <taxon>Pseudomonadota</taxon>
        <taxon>Alphaproteobacteria</taxon>
        <taxon>Sphingomonadales</taxon>
        <taxon>Sphingosinicellaceae</taxon>
        <taxon>Sandarakinorhabdus</taxon>
    </lineage>
</organism>
<dbReference type="RefSeq" id="WP_094474982.1">
    <property type="nucleotide sequence ID" value="NZ_NOXT01000124.1"/>
</dbReference>
<dbReference type="InterPro" id="IPR036714">
    <property type="entry name" value="SDH_sf"/>
</dbReference>
<dbReference type="EMBL" id="NOXT01000124">
    <property type="protein sequence ID" value="OYQ24684.1"/>
    <property type="molecule type" value="Genomic_DNA"/>
</dbReference>
<evidence type="ECO:0000313" key="4">
    <source>
        <dbReference type="EMBL" id="OYQ24684.1"/>
    </source>
</evidence>
<comment type="similarity">
    <text evidence="1">Belongs to the SdhE FAD assembly factor family.</text>
</comment>
<comment type="caution">
    <text evidence="4">The sequence shown here is derived from an EMBL/GenBank/DDBJ whole genome shotgun (WGS) entry which is preliminary data.</text>
</comment>
<dbReference type="Proteomes" id="UP000216991">
    <property type="component" value="Unassembled WGS sequence"/>
</dbReference>
<evidence type="ECO:0000256" key="3">
    <source>
        <dbReference type="ARBA" id="ARBA00023186"/>
    </source>
</evidence>
<keyword evidence="5" id="KW-1185">Reference proteome</keyword>
<dbReference type="InterPro" id="IPR005631">
    <property type="entry name" value="SDH"/>
</dbReference>
<sequence>MNDNLPDDLALRLRRAKYRAWHRGTKEADLVVGGFFDRHHASWDEAAMAWFEVILQEQDVDILAWAFGTTPPPAYLDGPWMQALMKLDFVEISR</sequence>
<dbReference type="SUPFAM" id="SSF109910">
    <property type="entry name" value="YgfY-like"/>
    <property type="match status" value="1"/>
</dbReference>
<keyword evidence="3" id="KW-0143">Chaperone</keyword>
<accession>A0A255Y7G7</accession>
<protein>
    <recommendedName>
        <fullName evidence="2">FAD assembly factor SdhE</fullName>
    </recommendedName>
</protein>
<dbReference type="Pfam" id="PF03937">
    <property type="entry name" value="Sdh5"/>
    <property type="match status" value="1"/>
</dbReference>
<dbReference type="AlphaFoldDB" id="A0A255Y7G7"/>
<dbReference type="OrthoDB" id="9807264at2"/>
<gene>
    <name evidence="4" type="ORF">CHU93_15080</name>
</gene>
<name>A0A255Y7G7_9SPHN</name>